<reference evidence="1 2" key="1">
    <citation type="submission" date="2013-05" db="EMBL/GenBank/DDBJ databases">
        <title>Genome assembly of Chondromyces apiculatus DSM 436.</title>
        <authorList>
            <person name="Sharma G."/>
            <person name="Khatri I."/>
            <person name="Kaur C."/>
            <person name="Mayilraj S."/>
            <person name="Subramanian S."/>
        </authorList>
    </citation>
    <scope>NUCLEOTIDE SEQUENCE [LARGE SCALE GENOMIC DNA]</scope>
    <source>
        <strain evidence="1 2">DSM 436</strain>
    </source>
</reference>
<dbReference type="STRING" id="1192034.CAP_3920"/>
<proteinExistence type="predicted"/>
<name>A0A017TID4_9BACT</name>
<keyword evidence="2" id="KW-1185">Reference proteome</keyword>
<comment type="caution">
    <text evidence="1">The sequence shown here is derived from an EMBL/GenBank/DDBJ whole genome shotgun (WGS) entry which is preliminary data.</text>
</comment>
<evidence type="ECO:0000313" key="1">
    <source>
        <dbReference type="EMBL" id="EYF08391.1"/>
    </source>
</evidence>
<gene>
    <name evidence="1" type="ORF">CAP_3920</name>
</gene>
<sequence>MSYRVLVIPEDFRKDAMVLQPIVEALFVHLGRKAKVIVCRSLRADTAASPRDR</sequence>
<dbReference type="OrthoDB" id="7059563at2"/>
<dbReference type="RefSeq" id="WP_156040400.1">
    <property type="nucleotide sequence ID" value="NZ_ASRX01000003.1"/>
</dbReference>
<evidence type="ECO:0000313" key="2">
    <source>
        <dbReference type="Proteomes" id="UP000019678"/>
    </source>
</evidence>
<organism evidence="1 2">
    <name type="scientific">Chondromyces apiculatus DSM 436</name>
    <dbReference type="NCBI Taxonomy" id="1192034"/>
    <lineage>
        <taxon>Bacteria</taxon>
        <taxon>Pseudomonadati</taxon>
        <taxon>Myxococcota</taxon>
        <taxon>Polyangia</taxon>
        <taxon>Polyangiales</taxon>
        <taxon>Polyangiaceae</taxon>
        <taxon>Chondromyces</taxon>
    </lineage>
</organism>
<accession>A0A017TID4</accession>
<protein>
    <submittedName>
        <fullName evidence="1">Uncharacterized protein</fullName>
    </submittedName>
</protein>
<dbReference type="Proteomes" id="UP000019678">
    <property type="component" value="Unassembled WGS sequence"/>
</dbReference>
<dbReference type="AlphaFoldDB" id="A0A017TID4"/>
<dbReference type="EMBL" id="ASRX01000003">
    <property type="protein sequence ID" value="EYF08391.1"/>
    <property type="molecule type" value="Genomic_DNA"/>
</dbReference>